<dbReference type="PANTHER" id="PTHR48098:SF1">
    <property type="entry name" value="DIACYLGLYCEROL ACYLTRANSFERASE_MYCOLYLTRANSFERASE AG85A"/>
    <property type="match status" value="1"/>
</dbReference>
<dbReference type="InterPro" id="IPR029058">
    <property type="entry name" value="AB_hydrolase_fold"/>
</dbReference>
<dbReference type="Gene3D" id="3.40.50.1820">
    <property type="entry name" value="alpha/beta hydrolase"/>
    <property type="match status" value="1"/>
</dbReference>
<dbReference type="Proteomes" id="UP001301731">
    <property type="component" value="Chromosome"/>
</dbReference>
<evidence type="ECO:0000256" key="1">
    <source>
        <dbReference type="SAM" id="SignalP"/>
    </source>
</evidence>
<feature type="signal peptide" evidence="1">
    <location>
        <begin position="1"/>
        <end position="28"/>
    </location>
</feature>
<reference evidence="2 3" key="1">
    <citation type="submission" date="2023-10" db="EMBL/GenBank/DDBJ databases">
        <title>The genome sequence of Streptomyces sp. HUAS YS2.</title>
        <authorList>
            <person name="Mo P."/>
        </authorList>
    </citation>
    <scope>NUCLEOTIDE SEQUENCE [LARGE SCALE GENOMIC DNA]</scope>
    <source>
        <strain evidence="2 3">HUAS YS2</strain>
    </source>
</reference>
<name>A0ABZ0LV56_9ACTN</name>
<dbReference type="InterPro" id="IPR050583">
    <property type="entry name" value="Mycobacterial_A85_antigen"/>
</dbReference>
<accession>A0ABZ0LV56</accession>
<keyword evidence="1" id="KW-0732">Signal</keyword>
<organism evidence="2 3">
    <name type="scientific">Streptomyces solicathayae</name>
    <dbReference type="NCBI Taxonomy" id="3081768"/>
    <lineage>
        <taxon>Bacteria</taxon>
        <taxon>Bacillati</taxon>
        <taxon>Actinomycetota</taxon>
        <taxon>Actinomycetes</taxon>
        <taxon>Kitasatosporales</taxon>
        <taxon>Streptomycetaceae</taxon>
        <taxon>Streptomyces</taxon>
    </lineage>
</organism>
<keyword evidence="3" id="KW-1185">Reference proteome</keyword>
<dbReference type="EMBL" id="CP137573">
    <property type="protein sequence ID" value="WOX23393.1"/>
    <property type="molecule type" value="Genomic_DNA"/>
</dbReference>
<dbReference type="InterPro" id="IPR000801">
    <property type="entry name" value="Esterase-like"/>
</dbReference>
<evidence type="ECO:0000313" key="2">
    <source>
        <dbReference type="EMBL" id="WOX23393.1"/>
    </source>
</evidence>
<evidence type="ECO:0000313" key="3">
    <source>
        <dbReference type="Proteomes" id="UP001301731"/>
    </source>
</evidence>
<proteinExistence type="predicted"/>
<dbReference type="SUPFAM" id="SSF53474">
    <property type="entry name" value="alpha/beta-Hydrolases"/>
    <property type="match status" value="1"/>
</dbReference>
<dbReference type="PANTHER" id="PTHR48098">
    <property type="entry name" value="ENTEROCHELIN ESTERASE-RELATED"/>
    <property type="match status" value="1"/>
</dbReference>
<dbReference type="Pfam" id="PF00756">
    <property type="entry name" value="Esterase"/>
    <property type="match status" value="1"/>
</dbReference>
<dbReference type="GO" id="GO:0016787">
    <property type="term" value="F:hydrolase activity"/>
    <property type="evidence" value="ECO:0007669"/>
    <property type="project" value="UniProtKB-KW"/>
</dbReference>
<feature type="chain" id="PRO_5047117134" evidence="1">
    <location>
        <begin position="29"/>
        <end position="364"/>
    </location>
</feature>
<gene>
    <name evidence="2" type="ORF">R2D22_19150</name>
</gene>
<sequence length="364" mass="38674">MMKNSVKRVLSMLVAAVLLALTAPTAQASSRPSPADGFGLTQVESAASTAPTNTDTNFVITVKSAEVQGEQNIRIILPKDYAANPGKRYPVLYFLHGSPDDPSSPFYGNAALTGASGMITVVPDGGNRGWYANWLNQNTAAGAANWENFHIKQVIPFIDANLRTIPTKQARAIAGISMGGFGAFRYAQRYPELFSQVGSLSGDLELGANQMAMRLVVVASLTNATGAICASTSGTVACDGNAYAPGVDSDALFGSPYPVFDADRVWNQNDPVANAAKLRGMGIHIYIGNGDGGKHDVMEWWLESSSAHMKTKLDSLGIPVHYENYGNGAGWGEYCQGGGHQSGCWYQDLVDLMPRLQASLTRAG</sequence>
<protein>
    <submittedName>
        <fullName evidence="2">Alpha/beta hydrolase-fold protein</fullName>
    </submittedName>
</protein>
<keyword evidence="2" id="KW-0378">Hydrolase</keyword>
<dbReference type="RefSeq" id="WP_318105162.1">
    <property type="nucleotide sequence ID" value="NZ_CP137573.1"/>
</dbReference>